<proteinExistence type="predicted"/>
<dbReference type="PROSITE" id="PS50110">
    <property type="entry name" value="RESPONSE_REGULATORY"/>
    <property type="match status" value="1"/>
</dbReference>
<protein>
    <submittedName>
        <fullName evidence="3">DNA-binding response OmpR family regulator</fullName>
    </submittedName>
</protein>
<feature type="domain" description="Response regulatory" evidence="2">
    <location>
        <begin position="10"/>
        <end position="126"/>
    </location>
</feature>
<comment type="caution">
    <text evidence="1">Lacks conserved residue(s) required for the propagation of feature annotation.</text>
</comment>
<dbReference type="GO" id="GO:0003677">
    <property type="term" value="F:DNA binding"/>
    <property type="evidence" value="ECO:0007669"/>
    <property type="project" value="UniProtKB-KW"/>
</dbReference>
<dbReference type="Proteomes" id="UP000781958">
    <property type="component" value="Unassembled WGS sequence"/>
</dbReference>
<dbReference type="EMBL" id="JAGINP010000037">
    <property type="protein sequence ID" value="MBP2296928.1"/>
    <property type="molecule type" value="Genomic_DNA"/>
</dbReference>
<evidence type="ECO:0000256" key="1">
    <source>
        <dbReference type="PROSITE-ProRule" id="PRU00169"/>
    </source>
</evidence>
<comment type="caution">
    <text evidence="3">The sequence shown here is derived from an EMBL/GenBank/DDBJ whole genome shotgun (WGS) entry which is preliminary data.</text>
</comment>
<dbReference type="CDD" id="cd00156">
    <property type="entry name" value="REC"/>
    <property type="match status" value="1"/>
</dbReference>
<dbReference type="SUPFAM" id="SSF52172">
    <property type="entry name" value="CheY-like"/>
    <property type="match status" value="1"/>
</dbReference>
<keyword evidence="4" id="KW-1185">Reference proteome</keyword>
<evidence type="ECO:0000313" key="3">
    <source>
        <dbReference type="EMBL" id="MBP2296928.1"/>
    </source>
</evidence>
<name>A0ABS4SWJ3_9PROT</name>
<evidence type="ECO:0000259" key="2">
    <source>
        <dbReference type="PROSITE" id="PS50110"/>
    </source>
</evidence>
<reference evidence="3 4" key="1">
    <citation type="submission" date="2021-03" db="EMBL/GenBank/DDBJ databases">
        <title>Genomic Encyclopedia of Type Strains, Phase III (KMG-III): the genomes of soil and plant-associated and newly described type strains.</title>
        <authorList>
            <person name="Whitman W."/>
        </authorList>
    </citation>
    <scope>NUCLEOTIDE SEQUENCE [LARGE SCALE GENOMIC DNA]</scope>
    <source>
        <strain evidence="3 4">IMMIB AFH-6</strain>
    </source>
</reference>
<sequence>MPETPGNVPILLFVDDDDLVLMSLQVFFSAAGYETLAFRSIGEALRLCKRFEITPAAVVLNYHLHDGLSFDARLSLLADDIPDAPLAVLTGDTSRQTAAIVKDRGISLLYKPVSPVDLLTHVRGLIGFGSVQDLGSTH</sequence>
<keyword evidence="3" id="KW-0238">DNA-binding</keyword>
<gene>
    <name evidence="3" type="ORF">J2851_006747</name>
</gene>
<dbReference type="SMART" id="SM00448">
    <property type="entry name" value="REC"/>
    <property type="match status" value="1"/>
</dbReference>
<dbReference type="InterPro" id="IPR011006">
    <property type="entry name" value="CheY-like_superfamily"/>
</dbReference>
<dbReference type="RefSeq" id="WP_209772762.1">
    <property type="nucleotide sequence ID" value="NZ_JAGINP010000037.1"/>
</dbReference>
<dbReference type="Gene3D" id="3.40.50.2300">
    <property type="match status" value="1"/>
</dbReference>
<dbReference type="InterPro" id="IPR001789">
    <property type="entry name" value="Sig_transdc_resp-reg_receiver"/>
</dbReference>
<organism evidence="3 4">
    <name type="scientific">Azospirillum rugosum</name>
    <dbReference type="NCBI Taxonomy" id="416170"/>
    <lineage>
        <taxon>Bacteria</taxon>
        <taxon>Pseudomonadati</taxon>
        <taxon>Pseudomonadota</taxon>
        <taxon>Alphaproteobacteria</taxon>
        <taxon>Rhodospirillales</taxon>
        <taxon>Azospirillaceae</taxon>
        <taxon>Azospirillum</taxon>
    </lineage>
</organism>
<accession>A0ABS4SWJ3</accession>
<evidence type="ECO:0000313" key="4">
    <source>
        <dbReference type="Proteomes" id="UP000781958"/>
    </source>
</evidence>